<evidence type="ECO:0000256" key="1">
    <source>
        <dbReference type="ARBA" id="ARBA00012552"/>
    </source>
</evidence>
<dbReference type="PROSITE" id="PS51195">
    <property type="entry name" value="Q_MOTIF"/>
    <property type="match status" value="1"/>
</dbReference>
<dbReference type="InterPro" id="IPR001650">
    <property type="entry name" value="Helicase_C-like"/>
</dbReference>
<dbReference type="PROSITE" id="PS00039">
    <property type="entry name" value="DEAD_ATP_HELICASE"/>
    <property type="match status" value="1"/>
</dbReference>
<protein>
    <recommendedName>
        <fullName evidence="1">RNA helicase</fullName>
        <ecNumber evidence="1">3.6.4.13</ecNumber>
    </recommendedName>
</protein>
<dbReference type="GO" id="GO:0003676">
    <property type="term" value="F:nucleic acid binding"/>
    <property type="evidence" value="ECO:0007669"/>
    <property type="project" value="InterPro"/>
</dbReference>
<keyword evidence="4 8" id="KW-0347">Helicase</keyword>
<dbReference type="GO" id="GO:0016787">
    <property type="term" value="F:hydrolase activity"/>
    <property type="evidence" value="ECO:0007669"/>
    <property type="project" value="UniProtKB-KW"/>
</dbReference>
<dbReference type="GO" id="GO:0043186">
    <property type="term" value="C:P granule"/>
    <property type="evidence" value="ECO:0007669"/>
    <property type="project" value="UniProtKB-ARBA"/>
</dbReference>
<feature type="compositionally biased region" description="Gly residues" evidence="9">
    <location>
        <begin position="44"/>
        <end position="70"/>
    </location>
</feature>
<dbReference type="SMART" id="SM00487">
    <property type="entry name" value="DEXDc"/>
    <property type="match status" value="1"/>
</dbReference>
<dbReference type="STRING" id="1561998.A0A1I7TNI9"/>
<feature type="compositionally biased region" description="Basic and acidic residues" evidence="9">
    <location>
        <begin position="133"/>
        <end position="157"/>
    </location>
</feature>
<dbReference type="Gene3D" id="3.40.50.300">
    <property type="entry name" value="P-loop containing nucleotide triphosphate hydrolases"/>
    <property type="match status" value="2"/>
</dbReference>
<evidence type="ECO:0000256" key="5">
    <source>
        <dbReference type="ARBA" id="ARBA00022840"/>
    </source>
</evidence>
<feature type="domain" description="DEAD-box RNA helicase Q" evidence="12">
    <location>
        <begin position="224"/>
        <end position="252"/>
    </location>
</feature>
<dbReference type="InterPro" id="IPR011545">
    <property type="entry name" value="DEAD/DEAH_box_helicase_dom"/>
</dbReference>
<feature type="compositionally biased region" description="Gly residues" evidence="9">
    <location>
        <begin position="86"/>
        <end position="102"/>
    </location>
</feature>
<evidence type="ECO:0000256" key="7">
    <source>
        <dbReference type="PROSITE-ProRule" id="PRU00552"/>
    </source>
</evidence>
<dbReference type="FunFam" id="3.40.50.300:FF:000397">
    <property type="entry name" value="Probable ATP-dependent RNA helicase DDX4"/>
    <property type="match status" value="1"/>
</dbReference>
<evidence type="ECO:0000256" key="2">
    <source>
        <dbReference type="ARBA" id="ARBA00022741"/>
    </source>
</evidence>
<evidence type="ECO:0000259" key="10">
    <source>
        <dbReference type="PROSITE" id="PS51192"/>
    </source>
</evidence>
<dbReference type="GO" id="GO:0003724">
    <property type="term" value="F:RNA helicase activity"/>
    <property type="evidence" value="ECO:0007669"/>
    <property type="project" value="UniProtKB-EC"/>
</dbReference>
<dbReference type="Pfam" id="PF00270">
    <property type="entry name" value="DEAD"/>
    <property type="match status" value="1"/>
</dbReference>
<feature type="compositionally biased region" description="Basic and acidic residues" evidence="9">
    <location>
        <begin position="71"/>
        <end position="80"/>
    </location>
</feature>
<feature type="compositionally biased region" description="Polar residues" evidence="9">
    <location>
        <begin position="158"/>
        <end position="170"/>
    </location>
</feature>
<dbReference type="eggNOG" id="KOG0335">
    <property type="taxonomic scope" value="Eukaryota"/>
</dbReference>
<feature type="region of interest" description="Disordered" evidence="9">
    <location>
        <begin position="616"/>
        <end position="692"/>
    </location>
</feature>
<keyword evidence="13" id="KW-1185">Reference proteome</keyword>
<dbReference type="PROSITE" id="PS51194">
    <property type="entry name" value="HELICASE_CTER"/>
    <property type="match status" value="1"/>
</dbReference>
<dbReference type="EC" id="3.6.4.13" evidence="1"/>
<dbReference type="PANTHER" id="PTHR47958">
    <property type="entry name" value="ATP-DEPENDENT RNA HELICASE DBP3"/>
    <property type="match status" value="1"/>
</dbReference>
<evidence type="ECO:0000259" key="11">
    <source>
        <dbReference type="PROSITE" id="PS51194"/>
    </source>
</evidence>
<evidence type="ECO:0000313" key="13">
    <source>
        <dbReference type="Proteomes" id="UP000095282"/>
    </source>
</evidence>
<feature type="compositionally biased region" description="Gly residues" evidence="9">
    <location>
        <begin position="623"/>
        <end position="640"/>
    </location>
</feature>
<dbReference type="CDD" id="cd18787">
    <property type="entry name" value="SF2_C_DEAD"/>
    <property type="match status" value="1"/>
</dbReference>
<dbReference type="PROSITE" id="PS51192">
    <property type="entry name" value="HELICASE_ATP_BIND_1"/>
    <property type="match status" value="1"/>
</dbReference>
<dbReference type="GO" id="GO:0005524">
    <property type="term" value="F:ATP binding"/>
    <property type="evidence" value="ECO:0007669"/>
    <property type="project" value="UniProtKB-KW"/>
</dbReference>
<feature type="compositionally biased region" description="Basic and acidic residues" evidence="9">
    <location>
        <begin position="171"/>
        <end position="192"/>
    </location>
</feature>
<comment type="catalytic activity">
    <reaction evidence="6">
        <text>ATP + H2O = ADP + phosphate + H(+)</text>
        <dbReference type="Rhea" id="RHEA:13065"/>
        <dbReference type="ChEBI" id="CHEBI:15377"/>
        <dbReference type="ChEBI" id="CHEBI:15378"/>
        <dbReference type="ChEBI" id="CHEBI:30616"/>
        <dbReference type="ChEBI" id="CHEBI:43474"/>
        <dbReference type="ChEBI" id="CHEBI:456216"/>
        <dbReference type="EC" id="3.6.4.13"/>
    </reaction>
</comment>
<evidence type="ECO:0000256" key="3">
    <source>
        <dbReference type="ARBA" id="ARBA00022801"/>
    </source>
</evidence>
<dbReference type="AlphaFoldDB" id="A0A1I7TNI9"/>
<dbReference type="Proteomes" id="UP000095282">
    <property type="component" value="Unplaced"/>
</dbReference>
<feature type="domain" description="Helicase C-terminal" evidence="11">
    <location>
        <begin position="458"/>
        <end position="619"/>
    </location>
</feature>
<sequence length="692" mass="76001">MENNQSNNGSSGNAAVNKGRYVPPHLRGGDGSSGATGGDDRRGGGGNGSGGFRRGGGSGGFNDNRGSGGYGRDRNYDDRSYNNSGGNRGYNGGGNRGYNGDGNRGDSNRGDGNRGYNRQDRGDGGSNFNRGYNNRDGDYDNRGSSRSYNNDRREHGGDTQNSRWNNLDAQSKTERGPSKWENRGPRDERTEQELFSGQLSGINFDKYEEIPVEATGDDVPQPIGLFSDLSLHEWIEDNIKTAGYDRPTPVQKYSIPALQSGRDLMSCAQTGSGKTAAFLVPLVNSILQDGPDAVHRSVISSGGRKKQYPSALVLSPTRELSLQIYNESRKFAYRTPITSALLYGGRENYKDQIHKLRLGCHILIATPGRLIDVMDQGLIGLEGCRYLVLDEADRMLDMGFEPQIRQIVEFNRMPPKEERVTAMFSATFPKEIQLLAQDFLKPNYVFLAVGRVGSTSENIMQKIVWVEEDEKRSYLMDLLDATGDSSLTLVFVETKRGASDLAYYLSRQNYQVVTIHGDLKQFEREKHLDLFRTGTAPILVATAVAARGLDIPNVKHVINYDLPSDVDEYVHRIGRTGRVGNVGLATSFFNDKNRNIARELMDLIVEANQELPDWLEGMSGDMRSGGGYRGRGGRGNGQRFGGRDHRYQNGGGNNGGGNGGFGGGQRSGGGFQSSGGRQQQQQRAQPQQDWWS</sequence>
<dbReference type="InterPro" id="IPR014001">
    <property type="entry name" value="Helicase_ATP-bd"/>
</dbReference>
<keyword evidence="2 8" id="KW-0547">Nucleotide-binding</keyword>
<evidence type="ECO:0000256" key="4">
    <source>
        <dbReference type="ARBA" id="ARBA00022806"/>
    </source>
</evidence>
<dbReference type="Pfam" id="PF00271">
    <property type="entry name" value="Helicase_C"/>
    <property type="match status" value="1"/>
</dbReference>
<evidence type="ECO:0000313" key="14">
    <source>
        <dbReference type="WBParaSite" id="Csp11.Scaffold629.g10204.t1"/>
    </source>
</evidence>
<comment type="similarity">
    <text evidence="8">Belongs to the DEAD box helicase family.</text>
</comment>
<feature type="region of interest" description="Disordered" evidence="9">
    <location>
        <begin position="1"/>
        <end position="192"/>
    </location>
</feature>
<evidence type="ECO:0000256" key="8">
    <source>
        <dbReference type="RuleBase" id="RU000492"/>
    </source>
</evidence>
<evidence type="ECO:0000259" key="12">
    <source>
        <dbReference type="PROSITE" id="PS51195"/>
    </source>
</evidence>
<feature type="compositionally biased region" description="Gly residues" evidence="9">
    <location>
        <begin position="649"/>
        <end position="673"/>
    </location>
</feature>
<keyword evidence="3 8" id="KW-0378">Hydrolase</keyword>
<proteinExistence type="inferred from homology"/>
<dbReference type="FunFam" id="3.40.50.300:FF:000008">
    <property type="entry name" value="ATP-dependent RNA helicase RhlB"/>
    <property type="match status" value="1"/>
</dbReference>
<organism evidence="13 14">
    <name type="scientific">Caenorhabditis tropicalis</name>
    <dbReference type="NCBI Taxonomy" id="1561998"/>
    <lineage>
        <taxon>Eukaryota</taxon>
        <taxon>Metazoa</taxon>
        <taxon>Ecdysozoa</taxon>
        <taxon>Nematoda</taxon>
        <taxon>Chromadorea</taxon>
        <taxon>Rhabditida</taxon>
        <taxon>Rhabditina</taxon>
        <taxon>Rhabditomorpha</taxon>
        <taxon>Rhabditoidea</taxon>
        <taxon>Rhabditidae</taxon>
        <taxon>Peloderinae</taxon>
        <taxon>Caenorhabditis</taxon>
    </lineage>
</organism>
<dbReference type="SMART" id="SM00490">
    <property type="entry name" value="HELICc"/>
    <property type="match status" value="1"/>
</dbReference>
<keyword evidence="5 8" id="KW-0067">ATP-binding</keyword>
<feature type="short sequence motif" description="Q motif" evidence="7">
    <location>
        <begin position="224"/>
        <end position="252"/>
    </location>
</feature>
<feature type="domain" description="Helicase ATP-binding" evidence="10">
    <location>
        <begin position="255"/>
        <end position="446"/>
    </location>
</feature>
<accession>A0A1I7TNI9</accession>
<reference evidence="14" key="1">
    <citation type="submission" date="2016-11" db="UniProtKB">
        <authorList>
            <consortium name="WormBaseParasite"/>
        </authorList>
    </citation>
    <scope>IDENTIFICATION</scope>
</reference>
<dbReference type="InterPro" id="IPR027417">
    <property type="entry name" value="P-loop_NTPase"/>
</dbReference>
<feature type="compositionally biased region" description="Low complexity" evidence="9">
    <location>
        <begin position="674"/>
        <end position="683"/>
    </location>
</feature>
<dbReference type="WBParaSite" id="Csp11.Scaffold629.g10204.t1">
    <property type="protein sequence ID" value="Csp11.Scaffold629.g10204.t1"/>
    <property type="gene ID" value="Csp11.Scaffold629.g10204"/>
</dbReference>
<dbReference type="InterPro" id="IPR000629">
    <property type="entry name" value="RNA-helicase_DEAD-box_CS"/>
</dbReference>
<dbReference type="SUPFAM" id="SSF52540">
    <property type="entry name" value="P-loop containing nucleoside triphosphate hydrolases"/>
    <property type="match status" value="1"/>
</dbReference>
<evidence type="ECO:0000256" key="6">
    <source>
        <dbReference type="ARBA" id="ARBA00047984"/>
    </source>
</evidence>
<evidence type="ECO:0000256" key="9">
    <source>
        <dbReference type="SAM" id="MobiDB-lite"/>
    </source>
</evidence>
<feature type="compositionally biased region" description="Low complexity" evidence="9">
    <location>
        <begin position="1"/>
        <end position="13"/>
    </location>
</feature>
<dbReference type="InterPro" id="IPR014014">
    <property type="entry name" value="RNA_helicase_DEAD_Q_motif"/>
</dbReference>
<feature type="compositionally biased region" description="Basic and acidic residues" evidence="9">
    <location>
        <begin position="103"/>
        <end position="123"/>
    </location>
</feature>
<name>A0A1I7TNI9_9PELO</name>